<keyword evidence="2" id="KW-1185">Reference proteome</keyword>
<organism evidence="1 2">
    <name type="scientific">Hyunsoonleella aquatilis</name>
    <dbReference type="NCBI Taxonomy" id="2762758"/>
    <lineage>
        <taxon>Bacteria</taxon>
        <taxon>Pseudomonadati</taxon>
        <taxon>Bacteroidota</taxon>
        <taxon>Flavobacteriia</taxon>
        <taxon>Flavobacteriales</taxon>
        <taxon>Flavobacteriaceae</taxon>
    </lineage>
</organism>
<comment type="caution">
    <text evidence="1">The sequence shown here is derived from an EMBL/GenBank/DDBJ whole genome shotgun (WGS) entry which is preliminary data.</text>
</comment>
<sequence length="194" mass="22996">MNNQYFQNITLIEFLKSEFRNKKSSIGIGNKIGSLFSLFPSSLYNYQIKKSWNELYNSIEKKLLNFYPELNCEWNGEKPSILKLVLNQDVERIEFKFDKCHIGITPDSIYFFPYETADLDSPFYNTLEKPFRIVYNPELKKDKYSIINTISDLKSITETDKQTRLNFQLKELEEETELIINKKLQLPTLYKNNA</sequence>
<dbReference type="EMBL" id="JACNMF010000012">
    <property type="protein sequence ID" value="MBC3760041.1"/>
    <property type="molecule type" value="Genomic_DNA"/>
</dbReference>
<evidence type="ECO:0000313" key="1">
    <source>
        <dbReference type="EMBL" id="MBC3760041.1"/>
    </source>
</evidence>
<dbReference type="RefSeq" id="WP_186564013.1">
    <property type="nucleotide sequence ID" value="NZ_JACNMF010000012.1"/>
</dbReference>
<dbReference type="AlphaFoldDB" id="A0A923KHA2"/>
<accession>A0A923KHA2</accession>
<dbReference type="Proteomes" id="UP000656244">
    <property type="component" value="Unassembled WGS sequence"/>
</dbReference>
<reference evidence="1" key="1">
    <citation type="submission" date="2020-08" db="EMBL/GenBank/DDBJ databases">
        <title>Hyunsoonleella sp. strain SJ7 genome sequencing and assembly.</title>
        <authorList>
            <person name="Kim I."/>
        </authorList>
    </citation>
    <scope>NUCLEOTIDE SEQUENCE</scope>
    <source>
        <strain evidence="1">SJ7</strain>
    </source>
</reference>
<protein>
    <submittedName>
        <fullName evidence="1">Uncharacterized protein</fullName>
    </submittedName>
</protein>
<name>A0A923KHA2_9FLAO</name>
<evidence type="ECO:0000313" key="2">
    <source>
        <dbReference type="Proteomes" id="UP000656244"/>
    </source>
</evidence>
<proteinExistence type="predicted"/>
<gene>
    <name evidence="1" type="ORF">H7U19_16660</name>
</gene>